<keyword evidence="12" id="KW-1278">Translocase</keyword>
<dbReference type="RefSeq" id="WP_249698585.1">
    <property type="nucleotide sequence ID" value="NZ_JAMFLX010000006.1"/>
</dbReference>
<evidence type="ECO:0000256" key="8">
    <source>
        <dbReference type="ARBA" id="ARBA00022781"/>
    </source>
</evidence>
<evidence type="ECO:0000256" key="16">
    <source>
        <dbReference type="ARBA" id="ARBA00034006"/>
    </source>
</evidence>
<gene>
    <name evidence="19" type="ORF">M3P05_06265</name>
</gene>
<keyword evidence="7" id="KW-0547">Nucleotide-binding</keyword>
<dbReference type="InterPro" id="IPR020003">
    <property type="entry name" value="ATPase_a/bsu_AS"/>
</dbReference>
<evidence type="ECO:0000313" key="19">
    <source>
        <dbReference type="EMBL" id="MCL6269544.1"/>
    </source>
</evidence>
<keyword evidence="8" id="KW-0375">Hydrogen ion transport</keyword>
<evidence type="ECO:0000256" key="6">
    <source>
        <dbReference type="ARBA" id="ARBA00022490"/>
    </source>
</evidence>
<dbReference type="InterPro" id="IPR005714">
    <property type="entry name" value="ATPase_T3SS_FliI/YscN"/>
</dbReference>
<sequence>MLRNQQTLDQHLSGQWQELLGKLRGANKIIRQELSPVRITGELVRLAGMTMEAKGCQLDTGQRCLVKGRGGSKVEAEVVGFDQQHLFLMPIEYTDGLGPGDTVIPLGRDTSVPVGPGLLGRVVNGVASPLDGKGPLQCDNHIRLHAPSINPLERCPVRQPLDVGIRSINGLFTVGCGQRLGLFSPSGVGKSTLLGMMTRNTTADVIIVAMIGERGREVREFVETILGEQNLGKAVVVAAPADHAPVMRLRAALLAHRFAEYFRDQGLHVLLLMDSLTRYAQAQREIALAVGEPPSARGYPPSAFSMLSRLVERAGNGRDNSGSVSAFYTVLVEGEDSEDPVAESARAILDGHIVLSHEQAISGLYPAVDVSRSVSRTMPACVDKESFWLASRFRYLYERARTGRELTMLGAYQKGNDLEIDKALAFEDRMRSFLKQDMSERFSLQDSQNSLQELLNDTNSKAQPKPSAAPQTASQTAETSA</sequence>
<evidence type="ECO:0000256" key="5">
    <source>
        <dbReference type="ARBA" id="ARBA00022448"/>
    </source>
</evidence>
<dbReference type="EC" id="7.1.2.2" evidence="3"/>
<keyword evidence="11" id="KW-0653">Protein transport</keyword>
<dbReference type="InterPro" id="IPR027417">
    <property type="entry name" value="P-loop_NTPase"/>
</dbReference>
<dbReference type="CDD" id="cd01136">
    <property type="entry name" value="ATPase_flagellum-secretory_path_III"/>
    <property type="match status" value="1"/>
</dbReference>
<organism evidence="19 20">
    <name type="scientific">Parendozoicomonas callyspongiae</name>
    <dbReference type="NCBI Taxonomy" id="2942213"/>
    <lineage>
        <taxon>Bacteria</taxon>
        <taxon>Pseudomonadati</taxon>
        <taxon>Pseudomonadota</taxon>
        <taxon>Gammaproteobacteria</taxon>
        <taxon>Oceanospirillales</taxon>
        <taxon>Endozoicomonadaceae</taxon>
        <taxon>Parendozoicomonas</taxon>
    </lineage>
</organism>
<evidence type="ECO:0000256" key="9">
    <source>
        <dbReference type="ARBA" id="ARBA00022795"/>
    </source>
</evidence>
<dbReference type="SMART" id="SM00382">
    <property type="entry name" value="AAA"/>
    <property type="match status" value="1"/>
</dbReference>
<keyword evidence="9" id="KW-1005">Bacterial flagellum biogenesis</keyword>
<dbReference type="Proteomes" id="UP001203338">
    <property type="component" value="Unassembled WGS sequence"/>
</dbReference>
<comment type="caution">
    <text evidence="19">The sequence shown here is derived from an EMBL/GenBank/DDBJ whole genome shotgun (WGS) entry which is preliminary data.</text>
</comment>
<evidence type="ECO:0000256" key="1">
    <source>
        <dbReference type="ARBA" id="ARBA00004496"/>
    </source>
</evidence>
<evidence type="ECO:0000256" key="11">
    <source>
        <dbReference type="ARBA" id="ARBA00022927"/>
    </source>
</evidence>
<dbReference type="PANTHER" id="PTHR15184">
    <property type="entry name" value="ATP SYNTHASE"/>
    <property type="match status" value="1"/>
</dbReference>
<evidence type="ECO:0000256" key="15">
    <source>
        <dbReference type="ARBA" id="ARBA00023310"/>
    </source>
</evidence>
<proteinExistence type="inferred from homology"/>
<evidence type="ECO:0000256" key="12">
    <source>
        <dbReference type="ARBA" id="ARBA00022967"/>
    </source>
</evidence>
<dbReference type="Gene3D" id="3.40.50.12240">
    <property type="match status" value="1"/>
</dbReference>
<reference evidence="19 20" key="1">
    <citation type="submission" date="2022-05" db="EMBL/GenBank/DDBJ databases">
        <authorList>
            <person name="Park J.-S."/>
        </authorList>
    </citation>
    <scope>NUCLEOTIDE SEQUENCE [LARGE SCALE GENOMIC DNA]</scope>
    <source>
        <strain evidence="19 20">2012CJ34-2</strain>
    </source>
</reference>
<dbReference type="NCBIfam" id="TIGR01026">
    <property type="entry name" value="fliI_yscN"/>
    <property type="match status" value="1"/>
</dbReference>
<evidence type="ECO:0000259" key="18">
    <source>
        <dbReference type="SMART" id="SM00382"/>
    </source>
</evidence>
<dbReference type="SUPFAM" id="SSF52540">
    <property type="entry name" value="P-loop containing nucleoside triphosphate hydrolases"/>
    <property type="match status" value="1"/>
</dbReference>
<comment type="subcellular location">
    <subcellularLocation>
        <location evidence="1">Cytoplasm</location>
    </subcellularLocation>
</comment>
<evidence type="ECO:0000256" key="17">
    <source>
        <dbReference type="SAM" id="MobiDB-lite"/>
    </source>
</evidence>
<protein>
    <recommendedName>
        <fullName evidence="4">Flagellum-specific ATP synthase</fullName>
        <ecNumber evidence="3">7.1.2.2</ecNumber>
    </recommendedName>
</protein>
<comment type="catalytic activity">
    <reaction evidence="16">
        <text>ATP + H2O + cellular proteinSide 1 = ADP + phosphate + cellular proteinSide 2.</text>
        <dbReference type="EC" id="7.4.2.8"/>
    </reaction>
</comment>
<keyword evidence="6" id="KW-0963">Cytoplasm</keyword>
<comment type="similarity">
    <text evidence="2">Belongs to the ATPase alpha/beta chains family.</text>
</comment>
<accession>A0ABT0PDW2</accession>
<evidence type="ECO:0000256" key="2">
    <source>
        <dbReference type="ARBA" id="ARBA00008936"/>
    </source>
</evidence>
<feature type="compositionally biased region" description="Polar residues" evidence="17">
    <location>
        <begin position="469"/>
        <end position="481"/>
    </location>
</feature>
<evidence type="ECO:0000256" key="7">
    <source>
        <dbReference type="ARBA" id="ARBA00022741"/>
    </source>
</evidence>
<keyword evidence="14" id="KW-1006">Bacterial flagellum protein export</keyword>
<evidence type="ECO:0000256" key="4">
    <source>
        <dbReference type="ARBA" id="ARBA00020580"/>
    </source>
</evidence>
<dbReference type="InterPro" id="IPR003593">
    <property type="entry name" value="AAA+_ATPase"/>
</dbReference>
<dbReference type="EMBL" id="JAMFLX010000006">
    <property type="protein sequence ID" value="MCL6269544.1"/>
    <property type="molecule type" value="Genomic_DNA"/>
</dbReference>
<evidence type="ECO:0000256" key="14">
    <source>
        <dbReference type="ARBA" id="ARBA00023225"/>
    </source>
</evidence>
<feature type="region of interest" description="Disordered" evidence="17">
    <location>
        <begin position="457"/>
        <end position="481"/>
    </location>
</feature>
<keyword evidence="5" id="KW-0813">Transport</keyword>
<keyword evidence="20" id="KW-1185">Reference proteome</keyword>
<evidence type="ECO:0000256" key="3">
    <source>
        <dbReference type="ARBA" id="ARBA00012473"/>
    </source>
</evidence>
<dbReference type="PANTHER" id="PTHR15184:SF81">
    <property type="entry name" value="FLAGELLUM-SPECIFIC ATP SYNTHASE"/>
    <property type="match status" value="1"/>
</dbReference>
<evidence type="ECO:0000256" key="13">
    <source>
        <dbReference type="ARBA" id="ARBA00023065"/>
    </source>
</evidence>
<dbReference type="Pfam" id="PF00006">
    <property type="entry name" value="ATP-synt_ab"/>
    <property type="match status" value="1"/>
</dbReference>
<dbReference type="InterPro" id="IPR000194">
    <property type="entry name" value="ATPase_F1/V1/A1_a/bsu_nucl-bd"/>
</dbReference>
<feature type="domain" description="AAA+ ATPase" evidence="18">
    <location>
        <begin position="176"/>
        <end position="359"/>
    </location>
</feature>
<dbReference type="CDD" id="cd18117">
    <property type="entry name" value="ATP-synt_flagellum-secretory_path_III_N"/>
    <property type="match status" value="1"/>
</dbReference>
<dbReference type="InterPro" id="IPR040627">
    <property type="entry name" value="T3SS_ATPase_C"/>
</dbReference>
<name>A0ABT0PDW2_9GAMM</name>
<keyword evidence="13" id="KW-0406">Ion transport</keyword>
<evidence type="ECO:0000256" key="10">
    <source>
        <dbReference type="ARBA" id="ARBA00022840"/>
    </source>
</evidence>
<dbReference type="PROSITE" id="PS00152">
    <property type="entry name" value="ATPASE_ALPHA_BETA"/>
    <property type="match status" value="1"/>
</dbReference>
<dbReference type="Pfam" id="PF18269">
    <property type="entry name" value="T3SS_ATPase_C"/>
    <property type="match status" value="1"/>
</dbReference>
<keyword evidence="10" id="KW-0067">ATP-binding</keyword>
<keyword evidence="15" id="KW-0066">ATP synthesis</keyword>
<evidence type="ECO:0000313" key="20">
    <source>
        <dbReference type="Proteomes" id="UP001203338"/>
    </source>
</evidence>
<dbReference type="InterPro" id="IPR050053">
    <property type="entry name" value="ATPase_alpha/beta_chains"/>
</dbReference>